<keyword evidence="4 5" id="KW-0456">Lyase</keyword>
<dbReference type="CDD" id="cd00914">
    <property type="entry name" value="PCD_DCoH_subfamily_b"/>
    <property type="match status" value="1"/>
</dbReference>
<reference evidence="5" key="1">
    <citation type="submission" date="2022-10" db="EMBL/GenBank/DDBJ databases">
        <title>Comparative genomics and taxonomic characterization of three novel marine species of genus Reichenbachiella exhibiting antioxidant and polysaccharide degradation activities.</title>
        <authorList>
            <person name="Muhammad N."/>
            <person name="Lee Y.-J."/>
            <person name="Ko J."/>
            <person name="Kim S.-G."/>
        </authorList>
    </citation>
    <scope>NUCLEOTIDE SEQUENCE</scope>
    <source>
        <strain evidence="5">Wsw4-B4</strain>
    </source>
</reference>
<protein>
    <recommendedName>
        <fullName evidence="3">4a-hydroxytetrahydrobiopterin dehydratase</fullName>
        <ecNumber evidence="3">4.2.1.96</ecNumber>
    </recommendedName>
</protein>
<evidence type="ECO:0000313" key="5">
    <source>
        <dbReference type="EMBL" id="UXX80789.1"/>
    </source>
</evidence>
<dbReference type="NCBIfam" id="NF002018">
    <property type="entry name" value="PRK00823.1-3"/>
    <property type="match status" value="1"/>
</dbReference>
<keyword evidence="6" id="KW-1185">Reference proteome</keyword>
<comment type="similarity">
    <text evidence="2">Belongs to the pterin-4-alpha-carbinolamine dehydratase family.</text>
</comment>
<sequence>MWQEANNTLSKTFKFKDFTAAFGFMTKVAIEAEKMNHHPNWSNVYNQVTITLTTHDAGNIVTEKDRKLAEVIDSLIN</sequence>
<evidence type="ECO:0000256" key="1">
    <source>
        <dbReference type="ARBA" id="ARBA00001554"/>
    </source>
</evidence>
<dbReference type="Pfam" id="PF01329">
    <property type="entry name" value="Pterin_4a"/>
    <property type="match status" value="1"/>
</dbReference>
<name>A0ABY6D3Q2_9BACT</name>
<dbReference type="Proteomes" id="UP001062165">
    <property type="component" value="Chromosome"/>
</dbReference>
<evidence type="ECO:0000313" key="6">
    <source>
        <dbReference type="Proteomes" id="UP001062165"/>
    </source>
</evidence>
<dbReference type="InterPro" id="IPR036428">
    <property type="entry name" value="PCD_sf"/>
</dbReference>
<dbReference type="EMBL" id="CP106735">
    <property type="protein sequence ID" value="UXX80789.1"/>
    <property type="molecule type" value="Genomic_DNA"/>
</dbReference>
<organism evidence="5 6">
    <name type="scientific">Reichenbachiella carrageenanivorans</name>
    <dbReference type="NCBI Taxonomy" id="2979869"/>
    <lineage>
        <taxon>Bacteria</taxon>
        <taxon>Pseudomonadati</taxon>
        <taxon>Bacteroidota</taxon>
        <taxon>Cytophagia</taxon>
        <taxon>Cytophagales</taxon>
        <taxon>Reichenbachiellaceae</taxon>
        <taxon>Reichenbachiella</taxon>
    </lineage>
</organism>
<dbReference type="EC" id="4.2.1.96" evidence="3"/>
<proteinExistence type="inferred from homology"/>
<evidence type="ECO:0000256" key="4">
    <source>
        <dbReference type="ARBA" id="ARBA00023239"/>
    </source>
</evidence>
<dbReference type="GO" id="GO:0008124">
    <property type="term" value="F:4-alpha-hydroxytetrahydrobiopterin dehydratase activity"/>
    <property type="evidence" value="ECO:0007669"/>
    <property type="project" value="UniProtKB-EC"/>
</dbReference>
<evidence type="ECO:0000256" key="2">
    <source>
        <dbReference type="ARBA" id="ARBA00006472"/>
    </source>
</evidence>
<dbReference type="InterPro" id="IPR001533">
    <property type="entry name" value="Pterin_deHydtase"/>
</dbReference>
<gene>
    <name evidence="5" type="ORF">N7E81_06710</name>
</gene>
<dbReference type="Gene3D" id="3.30.1360.20">
    <property type="entry name" value="Transcriptional coactivator/pterin dehydratase"/>
    <property type="match status" value="1"/>
</dbReference>
<dbReference type="PANTHER" id="PTHR12599">
    <property type="entry name" value="PTERIN-4-ALPHA-CARBINOLAMINE DEHYDRATASE"/>
    <property type="match status" value="1"/>
</dbReference>
<comment type="catalytic activity">
    <reaction evidence="1">
        <text>(4aS,6R)-4a-hydroxy-L-erythro-5,6,7,8-tetrahydrobiopterin = (6R)-L-erythro-6,7-dihydrobiopterin + H2O</text>
        <dbReference type="Rhea" id="RHEA:11920"/>
        <dbReference type="ChEBI" id="CHEBI:15377"/>
        <dbReference type="ChEBI" id="CHEBI:15642"/>
        <dbReference type="ChEBI" id="CHEBI:43120"/>
        <dbReference type="EC" id="4.2.1.96"/>
    </reaction>
</comment>
<dbReference type="SUPFAM" id="SSF55248">
    <property type="entry name" value="PCD-like"/>
    <property type="match status" value="1"/>
</dbReference>
<accession>A0ABY6D3Q2</accession>
<dbReference type="RefSeq" id="WP_263052518.1">
    <property type="nucleotide sequence ID" value="NZ_CP106735.1"/>
</dbReference>
<dbReference type="PANTHER" id="PTHR12599:SF0">
    <property type="entry name" value="PTERIN-4-ALPHA-CARBINOLAMINE DEHYDRATASE"/>
    <property type="match status" value="1"/>
</dbReference>
<evidence type="ECO:0000256" key="3">
    <source>
        <dbReference type="ARBA" id="ARBA00013252"/>
    </source>
</evidence>